<dbReference type="FunFam" id="3.30.1370.10:FF:000054">
    <property type="entry name" value="Fragile X mental retardation protein 1"/>
    <property type="match status" value="1"/>
</dbReference>
<dbReference type="CDD" id="cd22425">
    <property type="entry name" value="KH_I_FMR1_FXR_rpt1"/>
    <property type="match status" value="1"/>
</dbReference>
<feature type="compositionally biased region" description="Gly residues" evidence="5">
    <location>
        <begin position="489"/>
        <end position="498"/>
    </location>
</feature>
<reference evidence="8" key="1">
    <citation type="submission" date="2017-01" db="EMBL/GenBank/DDBJ databases">
        <title>Comparative genomics of anhydrobiosis in the tardigrade Hypsibius dujardini.</title>
        <authorList>
            <person name="Yoshida Y."/>
            <person name="Koutsovoulos G."/>
            <person name="Laetsch D."/>
            <person name="Stevens L."/>
            <person name="Kumar S."/>
            <person name="Horikawa D."/>
            <person name="Ishino K."/>
            <person name="Komine S."/>
            <person name="Tomita M."/>
            <person name="Blaxter M."/>
            <person name="Arakawa K."/>
        </authorList>
    </citation>
    <scope>NUCLEOTIDE SEQUENCE [LARGE SCALE GENOMIC DNA]</scope>
    <source>
        <strain evidence="8">Z151</strain>
    </source>
</reference>
<evidence type="ECO:0000256" key="5">
    <source>
        <dbReference type="SAM" id="MobiDB-lite"/>
    </source>
</evidence>
<keyword evidence="2" id="KW-0770">Synapse</keyword>
<dbReference type="Pfam" id="PF00013">
    <property type="entry name" value="KH_1"/>
    <property type="match status" value="2"/>
</dbReference>
<dbReference type="GO" id="GO:0005634">
    <property type="term" value="C:nucleus"/>
    <property type="evidence" value="ECO:0007669"/>
    <property type="project" value="TreeGrafter"/>
</dbReference>
<proteinExistence type="predicted"/>
<comment type="caution">
    <text evidence="7">The sequence shown here is derived from an EMBL/GenBank/DDBJ whole genome shotgun (WGS) entry which is preliminary data.</text>
</comment>
<evidence type="ECO:0000259" key="6">
    <source>
        <dbReference type="SMART" id="SM00322"/>
    </source>
</evidence>
<dbReference type="GO" id="GO:0098793">
    <property type="term" value="C:presynapse"/>
    <property type="evidence" value="ECO:0007669"/>
    <property type="project" value="GOC"/>
</dbReference>
<dbReference type="InterPro" id="IPR040472">
    <property type="entry name" value="FMRP_KH0"/>
</dbReference>
<feature type="domain" description="K Homology" evidence="6">
    <location>
        <begin position="223"/>
        <end position="290"/>
    </location>
</feature>
<dbReference type="Gene3D" id="2.30.30.140">
    <property type="match status" value="2"/>
</dbReference>
<dbReference type="GO" id="GO:0045727">
    <property type="term" value="P:positive regulation of translation"/>
    <property type="evidence" value="ECO:0007669"/>
    <property type="project" value="TreeGrafter"/>
</dbReference>
<comment type="subcellular location">
    <subcellularLocation>
        <location evidence="1">Cytoplasm</location>
        <location evidence="1">Stress granule</location>
    </subcellularLocation>
    <subcellularLocation>
        <location evidence="3">Synapse</location>
    </subcellularLocation>
</comment>
<dbReference type="Pfam" id="PF18336">
    <property type="entry name" value="Tudor_FRX1"/>
    <property type="match status" value="1"/>
</dbReference>
<dbReference type="GO" id="GO:0051028">
    <property type="term" value="P:mRNA transport"/>
    <property type="evidence" value="ECO:0007669"/>
    <property type="project" value="TreeGrafter"/>
</dbReference>
<sequence>MEDLSVEILGQNGAYYRAIVVDVPDKENGVLLAFEGNWKPEQVYPFGEVFLPTKTTPAASIQANEDVEVFFRPSEQDPPGWYRATVKMSKGDFFVTDVKVADGEVRTEILPNDSVRRFQSQRQPINAHTFKRLVLEVPADVMEWAKRPDVLREFQERTHAGVARIDDKAKAYIILSQNDNILKRAKMLADLFFRSVRQKFQLITRREDSLRRMAETNQQQPMGSYVETFTVPTDLMGLAIGTHGCNIQLARGHEGVRSVDLDDSSSTFTIRGDTEEAVKKARSALEYREEVVQIPVDMVGKVIGKNGHVIQEIVDKSGVVRVKVEGESEPNPAPRVDSHIPFVFVGLLENISNARMLLEFHLAHLKEVDQLRQESMELSQQLRSLRMIPGSPAPNSRLNHSGGGNDFLDDEQQDRMSQNRGPPRGGFRGSRGGGGPGGPVIRGGPSGARGMRGDGRGGRGRGGVQRGDSFNAPDRHGSNGYDQEESHRGSGGYQGGQNGDRHAGLDERGGRGRGGRRGSVEGGGGGERRSNGPSNGARGGAGRGRGGNFPNGGGRRQPGDLDSTVHDDGHRADAGAVEVKAVKGSVIDNNVTDWAAEATSH</sequence>
<organism evidence="7 8">
    <name type="scientific">Hypsibius exemplaris</name>
    <name type="common">Freshwater tardigrade</name>
    <dbReference type="NCBI Taxonomy" id="2072580"/>
    <lineage>
        <taxon>Eukaryota</taxon>
        <taxon>Metazoa</taxon>
        <taxon>Ecdysozoa</taxon>
        <taxon>Tardigrada</taxon>
        <taxon>Eutardigrada</taxon>
        <taxon>Parachela</taxon>
        <taxon>Hypsibioidea</taxon>
        <taxon>Hypsibiidae</taxon>
        <taxon>Hypsibius</taxon>
    </lineage>
</organism>
<feature type="compositionally biased region" description="Basic and acidic residues" evidence="5">
    <location>
        <begin position="557"/>
        <end position="573"/>
    </location>
</feature>
<evidence type="ECO:0000313" key="8">
    <source>
        <dbReference type="Proteomes" id="UP000192578"/>
    </source>
</evidence>
<dbReference type="GO" id="GO:0099577">
    <property type="term" value="P:regulation of translation at presynapse, modulating synaptic transmission"/>
    <property type="evidence" value="ECO:0007669"/>
    <property type="project" value="TreeGrafter"/>
</dbReference>
<evidence type="ECO:0000313" key="7">
    <source>
        <dbReference type="EMBL" id="OWA50524.1"/>
    </source>
</evidence>
<dbReference type="PROSITE" id="PS50084">
    <property type="entry name" value="KH_TYPE_1"/>
    <property type="match status" value="2"/>
</dbReference>
<dbReference type="GO" id="GO:0045182">
    <property type="term" value="F:translation regulator activity"/>
    <property type="evidence" value="ECO:0007669"/>
    <property type="project" value="TreeGrafter"/>
</dbReference>
<dbReference type="GO" id="GO:0003730">
    <property type="term" value="F:mRNA 3'-UTR binding"/>
    <property type="evidence" value="ECO:0007669"/>
    <property type="project" value="TreeGrafter"/>
</dbReference>
<dbReference type="SUPFAM" id="SSF54791">
    <property type="entry name" value="Eukaryotic type KH-domain (KH-domain type I)"/>
    <property type="match status" value="2"/>
</dbReference>
<evidence type="ECO:0000256" key="1">
    <source>
        <dbReference type="ARBA" id="ARBA00004210"/>
    </source>
</evidence>
<dbReference type="PANTHER" id="PTHR10603:SF7">
    <property type="entry name" value="FRAGILE X MESSENGER RIBONUCLEOPROTEIN 1 HOMOLOG"/>
    <property type="match status" value="1"/>
</dbReference>
<dbReference type="GO" id="GO:0043005">
    <property type="term" value="C:neuron projection"/>
    <property type="evidence" value="ECO:0007669"/>
    <property type="project" value="TreeGrafter"/>
</dbReference>
<dbReference type="InterPro" id="IPR040148">
    <property type="entry name" value="FMR1"/>
</dbReference>
<dbReference type="GO" id="GO:0043488">
    <property type="term" value="P:regulation of mRNA stability"/>
    <property type="evidence" value="ECO:0007669"/>
    <property type="project" value="TreeGrafter"/>
</dbReference>
<dbReference type="GO" id="GO:0048513">
    <property type="term" value="P:animal organ development"/>
    <property type="evidence" value="ECO:0007669"/>
    <property type="project" value="TreeGrafter"/>
</dbReference>
<dbReference type="GO" id="GO:0010494">
    <property type="term" value="C:cytoplasmic stress granule"/>
    <property type="evidence" value="ECO:0007669"/>
    <property type="project" value="UniProtKB-SubCell"/>
</dbReference>
<evidence type="ECO:0000256" key="3">
    <source>
        <dbReference type="ARBA" id="ARBA00034103"/>
    </source>
</evidence>
<keyword evidence="4" id="KW-0694">RNA-binding</keyword>
<dbReference type="PANTHER" id="PTHR10603">
    <property type="entry name" value="FRAGILE X MENTAL RETARDATION SYNDROME-RELATED PROTEIN"/>
    <property type="match status" value="1"/>
</dbReference>
<feature type="domain" description="K Homology" evidence="6">
    <location>
        <begin position="291"/>
        <end position="363"/>
    </location>
</feature>
<protein>
    <submittedName>
        <fullName evidence="7">Fragile X mental retardation syndrome-related protein 1-like protein B</fullName>
    </submittedName>
</protein>
<dbReference type="InterPro" id="IPR004088">
    <property type="entry name" value="KH_dom_type_1"/>
</dbReference>
<evidence type="ECO:0000256" key="2">
    <source>
        <dbReference type="ARBA" id="ARBA00023018"/>
    </source>
</evidence>
<name>A0A9X6RK11_HYPEX</name>
<dbReference type="InterPro" id="IPR004087">
    <property type="entry name" value="KH_dom"/>
</dbReference>
<dbReference type="Pfam" id="PF17904">
    <property type="entry name" value="KH_9"/>
    <property type="match status" value="1"/>
</dbReference>
<dbReference type="Gene3D" id="3.30.1370.10">
    <property type="entry name" value="K Homology domain, type 1"/>
    <property type="match status" value="2"/>
</dbReference>
<dbReference type="CDD" id="cd22426">
    <property type="entry name" value="KH_I_FMR1_FXR_rpt2"/>
    <property type="match status" value="1"/>
</dbReference>
<dbReference type="CDD" id="cd22427">
    <property type="entry name" value="KH_I_FMR1_FXR_rpt3"/>
    <property type="match status" value="1"/>
</dbReference>
<dbReference type="AlphaFoldDB" id="A0A9X6RK11"/>
<dbReference type="OrthoDB" id="424249at2759"/>
<feature type="region of interest" description="Disordered" evidence="5">
    <location>
        <begin position="387"/>
        <end position="576"/>
    </location>
</feature>
<feature type="compositionally biased region" description="Gly residues" evidence="5">
    <location>
        <begin position="537"/>
        <end position="556"/>
    </location>
</feature>
<evidence type="ECO:0000256" key="4">
    <source>
        <dbReference type="PROSITE-ProRule" id="PRU00117"/>
    </source>
</evidence>
<accession>A0A9X6RK11</accession>
<keyword evidence="8" id="KW-1185">Reference proteome</keyword>
<dbReference type="Proteomes" id="UP000192578">
    <property type="component" value="Unassembled WGS sequence"/>
</dbReference>
<dbReference type="InterPro" id="IPR036612">
    <property type="entry name" value="KH_dom_type_1_sf"/>
</dbReference>
<dbReference type="EMBL" id="MTYJ01000195">
    <property type="protein sequence ID" value="OWA50524.1"/>
    <property type="molecule type" value="Genomic_DNA"/>
</dbReference>
<feature type="compositionally biased region" description="Basic and acidic residues" evidence="5">
    <location>
        <begin position="499"/>
        <end position="510"/>
    </location>
</feature>
<dbReference type="InterPro" id="IPR041560">
    <property type="entry name" value="Tudor_FRM1"/>
</dbReference>
<dbReference type="GO" id="GO:0048170">
    <property type="term" value="P:positive regulation of long-term neuronal synaptic plasticity"/>
    <property type="evidence" value="ECO:0007669"/>
    <property type="project" value="TreeGrafter"/>
</dbReference>
<dbReference type="SMART" id="SM00322">
    <property type="entry name" value="KH"/>
    <property type="match status" value="2"/>
</dbReference>
<feature type="compositionally biased region" description="Gly residues" evidence="5">
    <location>
        <begin position="423"/>
        <end position="447"/>
    </location>
</feature>
<gene>
    <name evidence="7" type="ORF">BV898_15036</name>
</gene>